<name>A0ABV4KRS8_9VIBR</name>
<dbReference type="InterPro" id="IPR053842">
    <property type="entry name" value="NikA-like"/>
</dbReference>
<dbReference type="Pfam" id="PF21983">
    <property type="entry name" value="NikA-like"/>
    <property type="match status" value="1"/>
</dbReference>
<accession>A0ABV4KRS8</accession>
<sequence>MIKLTFEELIARLSKKELEQMRTDTFQSEEMSNTEKLERIQLIEIAIKKRSKRGRPTKSKEQKQTKKITANVTQAEQKLLREKAKRLGYKHISDYLRHICFNLTPQLRVEETSLPNTASEQFFSDTMSEVVSLLQYSLMQEKLNNEEVMNIFNFLQDIQNVVTEHRQHRIGEFDEQTAIVIANQFLSAEQLQELADNKALNDELSIQ</sequence>
<dbReference type="Proteomes" id="UP001569175">
    <property type="component" value="Unassembled WGS sequence"/>
</dbReference>
<protein>
    <recommendedName>
        <fullName evidence="3">Chromosome partitioning protein ParA</fullName>
    </recommendedName>
</protein>
<proteinExistence type="predicted"/>
<evidence type="ECO:0000313" key="1">
    <source>
        <dbReference type="EMBL" id="MEZ8054197.1"/>
    </source>
</evidence>
<organism evidence="1 2">
    <name type="scientific">Vibrio atlanticus</name>
    <dbReference type="NCBI Taxonomy" id="693153"/>
    <lineage>
        <taxon>Bacteria</taxon>
        <taxon>Pseudomonadati</taxon>
        <taxon>Pseudomonadota</taxon>
        <taxon>Gammaproteobacteria</taxon>
        <taxon>Vibrionales</taxon>
        <taxon>Vibrionaceae</taxon>
        <taxon>Vibrio</taxon>
    </lineage>
</organism>
<dbReference type="EMBL" id="JBGOOL010000036">
    <property type="protein sequence ID" value="MEZ8054197.1"/>
    <property type="molecule type" value="Genomic_DNA"/>
</dbReference>
<gene>
    <name evidence="1" type="ORF">ACED57_13685</name>
</gene>
<evidence type="ECO:0008006" key="3">
    <source>
        <dbReference type="Google" id="ProtNLM"/>
    </source>
</evidence>
<comment type="caution">
    <text evidence="1">The sequence shown here is derived from an EMBL/GenBank/DDBJ whole genome shotgun (WGS) entry which is preliminary data.</text>
</comment>
<reference evidence="1 2" key="1">
    <citation type="submission" date="2024-06" db="EMBL/GenBank/DDBJ databases">
        <authorList>
            <person name="Steensen K."/>
            <person name="Seneca J."/>
            <person name="Bartlau N."/>
            <person name="Yu A.X."/>
            <person name="Polz M.F."/>
        </authorList>
    </citation>
    <scope>NUCLEOTIDE SEQUENCE [LARGE SCALE GENOMIC DNA]</scope>
    <source>
        <strain evidence="1 2">1F9</strain>
    </source>
</reference>
<evidence type="ECO:0000313" key="2">
    <source>
        <dbReference type="Proteomes" id="UP001569175"/>
    </source>
</evidence>
<dbReference type="RefSeq" id="WP_371707912.1">
    <property type="nucleotide sequence ID" value="NZ_JBGOOL010000036.1"/>
</dbReference>
<keyword evidence="2" id="KW-1185">Reference proteome</keyword>